<evidence type="ECO:0000259" key="5">
    <source>
        <dbReference type="PROSITE" id="PS50109"/>
    </source>
</evidence>
<evidence type="ECO:0000256" key="4">
    <source>
        <dbReference type="ARBA" id="ARBA00022777"/>
    </source>
</evidence>
<dbReference type="InterPro" id="IPR005467">
    <property type="entry name" value="His_kinase_dom"/>
</dbReference>
<dbReference type="Pfam" id="PF02518">
    <property type="entry name" value="HATPase_c"/>
    <property type="match status" value="1"/>
</dbReference>
<gene>
    <name evidence="6" type="ORF">SDC9_89490</name>
</gene>
<dbReference type="InterPro" id="IPR004358">
    <property type="entry name" value="Sig_transdc_His_kin-like_C"/>
</dbReference>
<dbReference type="Gene3D" id="3.30.565.10">
    <property type="entry name" value="Histidine kinase-like ATPase, C-terminal domain"/>
    <property type="match status" value="1"/>
</dbReference>
<comment type="catalytic activity">
    <reaction evidence="1">
        <text>ATP + protein L-histidine = ADP + protein N-phospho-L-histidine.</text>
        <dbReference type="EC" id="2.7.13.3"/>
    </reaction>
</comment>
<accession>A0A644ZPC7</accession>
<evidence type="ECO:0000256" key="3">
    <source>
        <dbReference type="ARBA" id="ARBA00022679"/>
    </source>
</evidence>
<keyword evidence="3" id="KW-0808">Transferase</keyword>
<dbReference type="SMART" id="SM00387">
    <property type="entry name" value="HATPase_c"/>
    <property type="match status" value="1"/>
</dbReference>
<evidence type="ECO:0000256" key="1">
    <source>
        <dbReference type="ARBA" id="ARBA00000085"/>
    </source>
</evidence>
<dbReference type="PROSITE" id="PS50109">
    <property type="entry name" value="HIS_KIN"/>
    <property type="match status" value="1"/>
</dbReference>
<dbReference type="PANTHER" id="PTHR43047">
    <property type="entry name" value="TWO-COMPONENT HISTIDINE PROTEIN KINASE"/>
    <property type="match status" value="1"/>
</dbReference>
<dbReference type="CDD" id="cd00075">
    <property type="entry name" value="HATPase"/>
    <property type="match status" value="1"/>
</dbReference>
<dbReference type="EC" id="2.7.13.3" evidence="2"/>
<dbReference type="InterPro" id="IPR003594">
    <property type="entry name" value="HATPase_dom"/>
</dbReference>
<evidence type="ECO:0000256" key="2">
    <source>
        <dbReference type="ARBA" id="ARBA00012438"/>
    </source>
</evidence>
<dbReference type="GO" id="GO:0009927">
    <property type="term" value="F:histidine phosphotransfer kinase activity"/>
    <property type="evidence" value="ECO:0007669"/>
    <property type="project" value="TreeGrafter"/>
</dbReference>
<dbReference type="PANTHER" id="PTHR43047:SF72">
    <property type="entry name" value="OSMOSENSING HISTIDINE PROTEIN KINASE SLN1"/>
    <property type="match status" value="1"/>
</dbReference>
<dbReference type="InterPro" id="IPR036890">
    <property type="entry name" value="HATPase_C_sf"/>
</dbReference>
<dbReference type="EMBL" id="VSSQ01009869">
    <property type="protein sequence ID" value="MPM42819.1"/>
    <property type="molecule type" value="Genomic_DNA"/>
</dbReference>
<evidence type="ECO:0000313" key="6">
    <source>
        <dbReference type="EMBL" id="MPM42819.1"/>
    </source>
</evidence>
<protein>
    <recommendedName>
        <fullName evidence="2">histidine kinase</fullName>
        <ecNumber evidence="2">2.7.13.3</ecNumber>
    </recommendedName>
</protein>
<comment type="caution">
    <text evidence="6">The sequence shown here is derived from an EMBL/GenBank/DDBJ whole genome shotgun (WGS) entry which is preliminary data.</text>
</comment>
<feature type="domain" description="Histidine kinase" evidence="5">
    <location>
        <begin position="65"/>
        <end position="176"/>
    </location>
</feature>
<dbReference type="SUPFAM" id="SSF55874">
    <property type="entry name" value="ATPase domain of HSP90 chaperone/DNA topoisomerase II/histidine kinase"/>
    <property type="match status" value="1"/>
</dbReference>
<proteinExistence type="predicted"/>
<sequence length="178" mass="19803">MTEDIHTLVRKTPAGRTQECVFDLLRKACDLEVENLLAKERNIGGIKVSMKVSPDLRFRVSRDLMIRVFRNLIKNAYESFLIAEATYADRGNIDISAEQVSDGIEIRIKDNGMGMPADELKIAQQFRPRSTSKKLTGTGFGLAIAYAKIIDHKGTMTLKSKENVGTVATVFLPVKGDK</sequence>
<organism evidence="6">
    <name type="scientific">bioreactor metagenome</name>
    <dbReference type="NCBI Taxonomy" id="1076179"/>
    <lineage>
        <taxon>unclassified sequences</taxon>
        <taxon>metagenomes</taxon>
        <taxon>ecological metagenomes</taxon>
    </lineage>
</organism>
<dbReference type="AlphaFoldDB" id="A0A644ZPC7"/>
<name>A0A644ZPC7_9ZZZZ</name>
<dbReference type="PRINTS" id="PR00344">
    <property type="entry name" value="BCTRLSENSOR"/>
</dbReference>
<reference evidence="6" key="1">
    <citation type="submission" date="2019-08" db="EMBL/GenBank/DDBJ databases">
        <authorList>
            <person name="Kucharzyk K."/>
            <person name="Murdoch R.W."/>
            <person name="Higgins S."/>
            <person name="Loffler F."/>
        </authorList>
    </citation>
    <scope>NUCLEOTIDE SEQUENCE</scope>
</reference>
<dbReference type="GO" id="GO:0000155">
    <property type="term" value="F:phosphorelay sensor kinase activity"/>
    <property type="evidence" value="ECO:0007669"/>
    <property type="project" value="TreeGrafter"/>
</dbReference>
<keyword evidence="4" id="KW-0418">Kinase</keyword>
<dbReference type="GO" id="GO:0005886">
    <property type="term" value="C:plasma membrane"/>
    <property type="evidence" value="ECO:0007669"/>
    <property type="project" value="TreeGrafter"/>
</dbReference>